<organism evidence="1 2">
    <name type="scientific">Hyphomicrobium facile</name>
    <dbReference type="NCBI Taxonomy" id="51670"/>
    <lineage>
        <taxon>Bacteria</taxon>
        <taxon>Pseudomonadati</taxon>
        <taxon>Pseudomonadota</taxon>
        <taxon>Alphaproteobacteria</taxon>
        <taxon>Hyphomicrobiales</taxon>
        <taxon>Hyphomicrobiaceae</taxon>
        <taxon>Hyphomicrobium</taxon>
    </lineage>
</organism>
<name>A0A1I7NV59_9HYPH</name>
<dbReference type="RefSeq" id="WP_092869257.1">
    <property type="nucleotide sequence ID" value="NZ_FPCH01000004.1"/>
</dbReference>
<protein>
    <recommendedName>
        <fullName evidence="3">Peptidase C39-like domain-containing protein</fullName>
    </recommendedName>
</protein>
<dbReference type="OrthoDB" id="7931943at2"/>
<proteinExistence type="predicted"/>
<evidence type="ECO:0008006" key="3">
    <source>
        <dbReference type="Google" id="ProtNLM"/>
    </source>
</evidence>
<dbReference type="EMBL" id="FPCH01000004">
    <property type="protein sequence ID" value="SFV38541.1"/>
    <property type="molecule type" value="Genomic_DNA"/>
</dbReference>
<evidence type="ECO:0000313" key="2">
    <source>
        <dbReference type="Proteomes" id="UP000199423"/>
    </source>
</evidence>
<gene>
    <name evidence="1" type="ORF">SAMN04488557_3720</name>
</gene>
<accession>A0A1I7NV59</accession>
<dbReference type="Proteomes" id="UP000199423">
    <property type="component" value="Unassembled WGS sequence"/>
</dbReference>
<dbReference type="AlphaFoldDB" id="A0A1I7NV59"/>
<sequence>MADRFSTAWPASSLDSAKNDTGRVAFCGPYVLSAITGFGISKIEDVIREGRELPPHRKPVVKGTYADEVEAALSYFGYRMELKESHMHRARKERPTFWTWMQKPRNAWAYYILAIHKGKEGHWILVKGVKMCDTFTEGKWTFVVDGPHRGCRIMEIFEVRKAHDA</sequence>
<reference evidence="2" key="1">
    <citation type="submission" date="2016-10" db="EMBL/GenBank/DDBJ databases">
        <authorList>
            <person name="Varghese N."/>
            <person name="Submissions S."/>
        </authorList>
    </citation>
    <scope>NUCLEOTIDE SEQUENCE [LARGE SCALE GENOMIC DNA]</scope>
    <source>
        <strain evidence="2">DSM 1565</strain>
    </source>
</reference>
<evidence type="ECO:0000313" key="1">
    <source>
        <dbReference type="EMBL" id="SFV38541.1"/>
    </source>
</evidence>
<keyword evidence="2" id="KW-1185">Reference proteome</keyword>